<proteinExistence type="predicted"/>
<evidence type="ECO:0000313" key="7">
    <source>
        <dbReference type="EMBL" id="KAF2840030.1"/>
    </source>
</evidence>
<gene>
    <name evidence="7" type="ORF">M501DRAFT_991075</name>
</gene>
<evidence type="ECO:0000256" key="1">
    <source>
        <dbReference type="ARBA" id="ARBA00004123"/>
    </source>
</evidence>
<keyword evidence="5" id="KW-0539">Nucleus</keyword>
<dbReference type="GO" id="GO:0010468">
    <property type="term" value="P:regulation of gene expression"/>
    <property type="evidence" value="ECO:0007669"/>
    <property type="project" value="UniProtKB-ARBA"/>
</dbReference>
<dbReference type="AlphaFoldDB" id="A0A9P4VS32"/>
<dbReference type="InterPro" id="IPR013907">
    <property type="entry name" value="Sds3"/>
</dbReference>
<feature type="compositionally biased region" description="Polar residues" evidence="6">
    <location>
        <begin position="280"/>
        <end position="289"/>
    </location>
</feature>
<evidence type="ECO:0000256" key="4">
    <source>
        <dbReference type="ARBA" id="ARBA00023163"/>
    </source>
</evidence>
<feature type="region of interest" description="Disordered" evidence="6">
    <location>
        <begin position="204"/>
        <end position="289"/>
    </location>
</feature>
<evidence type="ECO:0008006" key="9">
    <source>
        <dbReference type="Google" id="ProtNLM"/>
    </source>
</evidence>
<evidence type="ECO:0000256" key="6">
    <source>
        <dbReference type="SAM" id="MobiDB-lite"/>
    </source>
</evidence>
<evidence type="ECO:0000256" key="3">
    <source>
        <dbReference type="ARBA" id="ARBA00023015"/>
    </source>
</evidence>
<keyword evidence="3" id="KW-0805">Transcription regulation</keyword>
<comment type="subcellular location">
    <subcellularLocation>
        <location evidence="1">Nucleus</location>
    </subcellularLocation>
</comment>
<feature type="compositionally biased region" description="Polar residues" evidence="6">
    <location>
        <begin position="204"/>
        <end position="216"/>
    </location>
</feature>
<dbReference type="GO" id="GO:0005654">
    <property type="term" value="C:nucleoplasm"/>
    <property type="evidence" value="ECO:0007669"/>
    <property type="project" value="UniProtKB-ARBA"/>
</dbReference>
<dbReference type="OrthoDB" id="70376at2759"/>
<name>A0A9P4VS32_9PEZI</name>
<dbReference type="Proteomes" id="UP000799429">
    <property type="component" value="Unassembled WGS sequence"/>
</dbReference>
<feature type="region of interest" description="Disordered" evidence="6">
    <location>
        <begin position="353"/>
        <end position="379"/>
    </location>
</feature>
<comment type="caution">
    <text evidence="7">The sequence shown here is derived from an EMBL/GenBank/DDBJ whole genome shotgun (WGS) entry which is preliminary data.</text>
</comment>
<protein>
    <recommendedName>
        <fullName evidence="9">Deacetylase complex subunit Sds3</fullName>
    </recommendedName>
</protein>
<accession>A0A9P4VS32</accession>
<evidence type="ECO:0000256" key="5">
    <source>
        <dbReference type="ARBA" id="ARBA00023242"/>
    </source>
</evidence>
<dbReference type="EMBL" id="MU006093">
    <property type="protein sequence ID" value="KAF2840030.1"/>
    <property type="molecule type" value="Genomic_DNA"/>
</dbReference>
<keyword evidence="8" id="KW-1185">Reference proteome</keyword>
<evidence type="ECO:0000256" key="2">
    <source>
        <dbReference type="ARBA" id="ARBA00022491"/>
    </source>
</evidence>
<reference evidence="7" key="1">
    <citation type="journal article" date="2020" name="Stud. Mycol.">
        <title>101 Dothideomycetes genomes: a test case for predicting lifestyles and emergence of pathogens.</title>
        <authorList>
            <person name="Haridas S."/>
            <person name="Albert R."/>
            <person name="Binder M."/>
            <person name="Bloem J."/>
            <person name="Labutti K."/>
            <person name="Salamov A."/>
            <person name="Andreopoulos B."/>
            <person name="Baker S."/>
            <person name="Barry K."/>
            <person name="Bills G."/>
            <person name="Bluhm B."/>
            <person name="Cannon C."/>
            <person name="Castanera R."/>
            <person name="Culley D."/>
            <person name="Daum C."/>
            <person name="Ezra D."/>
            <person name="Gonzalez J."/>
            <person name="Henrissat B."/>
            <person name="Kuo A."/>
            <person name="Liang C."/>
            <person name="Lipzen A."/>
            <person name="Lutzoni F."/>
            <person name="Magnuson J."/>
            <person name="Mondo S."/>
            <person name="Nolan M."/>
            <person name="Ohm R."/>
            <person name="Pangilinan J."/>
            <person name="Park H.-J."/>
            <person name="Ramirez L."/>
            <person name="Alfaro M."/>
            <person name="Sun H."/>
            <person name="Tritt A."/>
            <person name="Yoshinaga Y."/>
            <person name="Zwiers L.-H."/>
            <person name="Turgeon B."/>
            <person name="Goodwin S."/>
            <person name="Spatafora J."/>
            <person name="Crous P."/>
            <person name="Grigoriev I."/>
        </authorList>
    </citation>
    <scope>NUCLEOTIDE SEQUENCE</scope>
    <source>
        <strain evidence="7">CBS 101060</strain>
    </source>
</reference>
<evidence type="ECO:0000313" key="8">
    <source>
        <dbReference type="Proteomes" id="UP000799429"/>
    </source>
</evidence>
<dbReference type="SMART" id="SM01401">
    <property type="entry name" value="Sds3"/>
    <property type="match status" value="1"/>
</dbReference>
<organism evidence="7 8">
    <name type="scientific">Patellaria atrata CBS 101060</name>
    <dbReference type="NCBI Taxonomy" id="1346257"/>
    <lineage>
        <taxon>Eukaryota</taxon>
        <taxon>Fungi</taxon>
        <taxon>Dikarya</taxon>
        <taxon>Ascomycota</taxon>
        <taxon>Pezizomycotina</taxon>
        <taxon>Dothideomycetes</taxon>
        <taxon>Dothideomycetes incertae sedis</taxon>
        <taxon>Patellariales</taxon>
        <taxon>Patellariaceae</taxon>
        <taxon>Patellaria</taxon>
    </lineage>
</organism>
<dbReference type="Pfam" id="PF08598">
    <property type="entry name" value="Sds3"/>
    <property type="match status" value="1"/>
</dbReference>
<dbReference type="PANTHER" id="PTHR21964">
    <property type="entry name" value="BREAST CANCER METASTASIS-SUPPRESSOR 1"/>
    <property type="match status" value="1"/>
</dbReference>
<sequence>MARMHSPSPIEAHTVDSGSPPPQSLSKRDKKRAMLSDRLTDMIASFSDNRDHHFSAQIRAVQQDMRMIVNADLYTNRPLEDPKPEIDHLLSSAPETMALHPNAQQDYAAGLGNTYRKFVEEVNDALEERDAGLTQLWNKYQNQLSELTQTHNFKVQIALEEHARLSNTLRERLVQQVSNRRAKLMREKEQLDLTDSNALLLNPNQFSIANPTSPGGPSNPRKTRHTRHRAGDPDDLVSAAATQESKRKRKAYEDADESPGPIGRNIDIGVGSPFREAKSKTQQSQQESPLMSIDKLFTEKELSMNMNQAAIAAAHFFHRMRNQGIQSTRGPDESFNPDNDLGTALNNDVEMEDDLPATPGAAEMDRTASTSHHATRGATRNALGDLALAAERSLPYPMPMPMPVVLPANISGKPNQAAPPPPPVNTTDADSDFALMSRNADPTDPLNERLLETACQPLQTRQFEFQAPSSVTLSSDINAIPGIPPHMEVGGVAMSAQSSMGGMSDAGPGLGFGVVPMVRSESLGMRRTVSQTGGFLGVSEGRKGRGRGV</sequence>
<keyword evidence="4" id="KW-0804">Transcription</keyword>
<keyword evidence="2" id="KW-0678">Repressor</keyword>
<feature type="region of interest" description="Disordered" evidence="6">
    <location>
        <begin position="1"/>
        <end position="31"/>
    </location>
</feature>